<keyword evidence="4 13" id="KW-0813">Transport</keyword>
<feature type="region of interest" description="Disordered" evidence="14">
    <location>
        <begin position="577"/>
        <end position="604"/>
    </location>
</feature>
<dbReference type="InterPro" id="IPR001708">
    <property type="entry name" value="YidC/ALB3/OXA1/COX18"/>
</dbReference>
<evidence type="ECO:0000256" key="6">
    <source>
        <dbReference type="ARBA" id="ARBA00022692"/>
    </source>
</evidence>
<comment type="subcellular location">
    <subcellularLocation>
        <location evidence="1">Cell inner membrane</location>
        <topology evidence="1">Multi-pass membrane protein</topology>
    </subcellularLocation>
    <subcellularLocation>
        <location evidence="13">Cell membrane</location>
        <topology evidence="13">Multi-pass membrane protein</topology>
    </subcellularLocation>
</comment>
<feature type="domain" description="Membrane insertase YidC/Oxa/ALB C-terminal" evidence="15">
    <location>
        <begin position="391"/>
        <end position="576"/>
    </location>
</feature>
<dbReference type="InterPro" id="IPR019998">
    <property type="entry name" value="Membr_insert_YidC"/>
</dbReference>
<evidence type="ECO:0000256" key="14">
    <source>
        <dbReference type="SAM" id="MobiDB-lite"/>
    </source>
</evidence>
<evidence type="ECO:0000256" key="4">
    <source>
        <dbReference type="ARBA" id="ARBA00022448"/>
    </source>
</evidence>
<dbReference type="Gene3D" id="2.70.98.90">
    <property type="match status" value="1"/>
</dbReference>
<dbReference type="NCBIfam" id="TIGR03593">
    <property type="entry name" value="yidC_nterm"/>
    <property type="match status" value="1"/>
</dbReference>
<dbReference type="HAMAP" id="MF_01810">
    <property type="entry name" value="YidC_type1"/>
    <property type="match status" value="1"/>
</dbReference>
<evidence type="ECO:0000313" key="17">
    <source>
        <dbReference type="EMBL" id="AWT60815.1"/>
    </source>
</evidence>
<dbReference type="PRINTS" id="PR01900">
    <property type="entry name" value="YIDCPROTEIN"/>
</dbReference>
<evidence type="ECO:0000256" key="13">
    <source>
        <dbReference type="HAMAP-Rule" id="MF_01810"/>
    </source>
</evidence>
<comment type="function">
    <text evidence="13">Required for the insertion and/or proper folding and/or complex formation of integral membrane proteins into the membrane. Involved in integration of membrane proteins that insert both dependently and independently of the Sec translocase complex, as well as at least some lipoproteins. Aids folding of multispanning membrane proteins.</text>
</comment>
<dbReference type="InterPro" id="IPR028055">
    <property type="entry name" value="YidC/Oxa/ALB_C"/>
</dbReference>
<dbReference type="GO" id="GO:0015031">
    <property type="term" value="P:protein transport"/>
    <property type="evidence" value="ECO:0007669"/>
    <property type="project" value="UniProtKB-KW"/>
</dbReference>
<dbReference type="PRINTS" id="PR00701">
    <property type="entry name" value="60KDINNERMP"/>
</dbReference>
<evidence type="ECO:0000259" key="16">
    <source>
        <dbReference type="Pfam" id="PF14849"/>
    </source>
</evidence>
<feature type="compositionally biased region" description="Basic residues" evidence="14">
    <location>
        <begin position="592"/>
        <end position="604"/>
    </location>
</feature>
<evidence type="ECO:0000256" key="7">
    <source>
        <dbReference type="ARBA" id="ARBA00022927"/>
    </source>
</evidence>
<dbReference type="CDD" id="cd20070">
    <property type="entry name" value="5TM_YidC_Alb3"/>
    <property type="match status" value="1"/>
</dbReference>
<feature type="domain" description="Membrane insertase YidC N-terminal" evidence="16">
    <location>
        <begin position="95"/>
        <end position="378"/>
    </location>
</feature>
<dbReference type="InterPro" id="IPR038221">
    <property type="entry name" value="YidC_periplasmic_sf"/>
</dbReference>
<feature type="transmembrane region" description="Helical" evidence="13">
    <location>
        <begin position="453"/>
        <end position="474"/>
    </location>
</feature>
<comment type="subunit">
    <text evidence="13">Interacts with the Sec translocase complex via SecD. Specifically interacts with transmembrane segments of nascent integral membrane proteins during membrane integration.</text>
</comment>
<gene>
    <name evidence="13 17" type="primary">yidC</name>
    <name evidence="17" type="ORF">DF168_02037</name>
</gene>
<dbReference type="EMBL" id="CP029803">
    <property type="protein sequence ID" value="AWT60815.1"/>
    <property type="molecule type" value="Genomic_DNA"/>
</dbReference>
<dbReference type="Pfam" id="PF02096">
    <property type="entry name" value="60KD_IMP"/>
    <property type="match status" value="1"/>
</dbReference>
<evidence type="ECO:0000259" key="15">
    <source>
        <dbReference type="Pfam" id="PF02096"/>
    </source>
</evidence>
<keyword evidence="6 13" id="KW-0812">Transmembrane</keyword>
<dbReference type="NCBIfam" id="TIGR03592">
    <property type="entry name" value="yidC_oxa1_cterm"/>
    <property type="match status" value="1"/>
</dbReference>
<dbReference type="GO" id="GO:0032977">
    <property type="term" value="F:membrane insertase activity"/>
    <property type="evidence" value="ECO:0007669"/>
    <property type="project" value="InterPro"/>
</dbReference>
<keyword evidence="5 13" id="KW-1003">Cell membrane</keyword>
<dbReference type="PANTHER" id="PTHR12428">
    <property type="entry name" value="OXA1"/>
    <property type="match status" value="1"/>
</dbReference>
<evidence type="ECO:0000256" key="9">
    <source>
        <dbReference type="ARBA" id="ARBA00023136"/>
    </source>
</evidence>
<evidence type="ECO:0000256" key="11">
    <source>
        <dbReference type="ARBA" id="ARBA00033245"/>
    </source>
</evidence>
<dbReference type="GO" id="GO:0005886">
    <property type="term" value="C:plasma membrane"/>
    <property type="evidence" value="ECO:0007669"/>
    <property type="project" value="UniProtKB-SubCell"/>
</dbReference>
<feature type="transmembrane region" description="Helical" evidence="13">
    <location>
        <begin position="6"/>
        <end position="22"/>
    </location>
</feature>
<evidence type="ECO:0000256" key="10">
    <source>
        <dbReference type="ARBA" id="ARBA00023186"/>
    </source>
</evidence>
<reference evidence="17 18" key="1">
    <citation type="submission" date="2018-06" db="EMBL/GenBank/DDBJ databases">
        <title>Draft Genome Sequence of a Novel Marine Bacterium Related to the Verrucomicrobia.</title>
        <authorList>
            <person name="Vosseberg J."/>
            <person name="Martijn J."/>
            <person name="Ettema T.J.G."/>
        </authorList>
    </citation>
    <scope>NUCLEOTIDE SEQUENCE [LARGE SCALE GENOMIC DNA]</scope>
    <source>
        <strain evidence="17">TARA_B100001123</strain>
    </source>
</reference>
<protein>
    <recommendedName>
        <fullName evidence="3 13">Membrane protein insertase YidC</fullName>
    </recommendedName>
    <alternativeName>
        <fullName evidence="12 13">Foldase YidC</fullName>
    </alternativeName>
    <alternativeName>
        <fullName evidence="11 13">Membrane integrase YidC</fullName>
    </alternativeName>
    <alternativeName>
        <fullName evidence="13">Membrane protein YidC</fullName>
    </alternativeName>
</protein>
<keyword evidence="10 13" id="KW-0143">Chaperone</keyword>
<evidence type="ECO:0000256" key="12">
    <source>
        <dbReference type="ARBA" id="ARBA00033342"/>
    </source>
</evidence>
<keyword evidence="8 13" id="KW-1133">Transmembrane helix</keyword>
<accession>A0A2Z4AGM1</accession>
<sequence>MDRIYTILGLLLIVTAAAFLFLQPPVSDRDRSVPLDPIGEIGKMQENFGSIETDSEDQIEKEQKSNFVPTTDSLVRIQSPTSSPELEVLEEIYVLENSFIRVEFTNRGGAIRQVTLKKHQAVQGELRPYVFNEGSDLPALGISRLREDGSLEQYAPTYKLLRLENSAIEFHRELHSGIELFRRFELSQATQGAAPYILNHVSRFENRSGSIFNIDKIFVNVGTAPPTLSDPSGYILNFSYYHPEDFESINVSKFKGSRGFFGFFAKDPVSSKRDPVQTIWAATTNQFFTSILTPQNPGNGILAEPSFLPSEYERGPLRTGVTGNIEFDLPTIKPNSDLELNFQYYVGPKEYGRLSKLEQKQDLVMQFGFFGPIGKAMLHLMLWLHDWVGNYGLAIILMTVIIRLLMWPLTAKATQTTKRMQQLQGPLQALREKYKDNQEKLNKEMMKMWKEHGVNPFAGCLPVFVQLPIFFALFQMLRSASELRFASFLWIRDLSMPDTIATIAGFPLNPLPLAMTASMYYLMRMTPMNMEPVQQKIYRLLPLVFIVFFYTFSAGLTLYWTMSNCFSILQQYLTNRKKDPEPPQTVTSPTNPKRKGKRMKRRDG</sequence>
<dbReference type="GO" id="GO:0051205">
    <property type="term" value="P:protein insertion into membrane"/>
    <property type="evidence" value="ECO:0007669"/>
    <property type="project" value="TreeGrafter"/>
</dbReference>
<dbReference type="CDD" id="cd19961">
    <property type="entry name" value="EcYidC-like_peri"/>
    <property type="match status" value="1"/>
</dbReference>
<organism evidence="17 18">
    <name type="scientific">Candidatus Moanibacter tarae</name>
    <dbReference type="NCBI Taxonomy" id="2200854"/>
    <lineage>
        <taxon>Bacteria</taxon>
        <taxon>Pseudomonadati</taxon>
        <taxon>Verrucomicrobiota</taxon>
        <taxon>Opitutia</taxon>
        <taxon>Puniceicoccales</taxon>
        <taxon>Puniceicoccales incertae sedis</taxon>
        <taxon>Candidatus Moanibacter</taxon>
    </lineage>
</organism>
<evidence type="ECO:0000256" key="5">
    <source>
        <dbReference type="ARBA" id="ARBA00022475"/>
    </source>
</evidence>
<dbReference type="InterPro" id="IPR047196">
    <property type="entry name" value="YidC_ALB_C"/>
</dbReference>
<evidence type="ECO:0000256" key="8">
    <source>
        <dbReference type="ARBA" id="ARBA00022989"/>
    </source>
</evidence>
<dbReference type="PANTHER" id="PTHR12428:SF65">
    <property type="entry name" value="CYTOCHROME C OXIDASE ASSEMBLY PROTEIN COX18, MITOCHONDRIAL"/>
    <property type="match status" value="1"/>
</dbReference>
<dbReference type="KEGG" id="mtar:DF168_02037"/>
<dbReference type="InterPro" id="IPR028053">
    <property type="entry name" value="Membr_insert_YidC_N"/>
</dbReference>
<keyword evidence="9 13" id="KW-0472">Membrane</keyword>
<dbReference type="Proteomes" id="UP000247465">
    <property type="component" value="Chromosome"/>
</dbReference>
<evidence type="ECO:0000256" key="1">
    <source>
        <dbReference type="ARBA" id="ARBA00004429"/>
    </source>
</evidence>
<feature type="transmembrane region" description="Helical" evidence="13">
    <location>
        <begin position="500"/>
        <end position="522"/>
    </location>
</feature>
<feature type="transmembrane region" description="Helical" evidence="13">
    <location>
        <begin position="391"/>
        <end position="410"/>
    </location>
</feature>
<dbReference type="AlphaFoldDB" id="A0A2Z4AGM1"/>
<comment type="similarity">
    <text evidence="2 13">Belongs to the OXA1/ALB3/YidC family. Type 1 subfamily.</text>
</comment>
<evidence type="ECO:0000313" key="18">
    <source>
        <dbReference type="Proteomes" id="UP000247465"/>
    </source>
</evidence>
<evidence type="ECO:0000256" key="2">
    <source>
        <dbReference type="ARBA" id="ARBA00010527"/>
    </source>
</evidence>
<evidence type="ECO:0000256" key="3">
    <source>
        <dbReference type="ARBA" id="ARBA00015325"/>
    </source>
</evidence>
<dbReference type="Pfam" id="PF14849">
    <property type="entry name" value="YidC_periplas"/>
    <property type="match status" value="1"/>
</dbReference>
<keyword evidence="7 13" id="KW-0653">Protein transport</keyword>
<proteinExistence type="inferred from homology"/>
<feature type="transmembrane region" description="Helical" evidence="13">
    <location>
        <begin position="543"/>
        <end position="562"/>
    </location>
</feature>
<name>A0A2Z4AGM1_9BACT</name>